<proteinExistence type="predicted"/>
<protein>
    <submittedName>
        <fullName evidence="1">Uncharacterized protein</fullName>
    </submittedName>
</protein>
<name>A0A4S3JLD6_9EURO</name>
<comment type="caution">
    <text evidence="1">The sequence shown here is derived from an EMBL/GenBank/DDBJ whole genome shotgun (WGS) entry which is preliminary data.</text>
</comment>
<dbReference type="VEuPathDB" id="FungiDB:EYZ11_004120"/>
<dbReference type="Proteomes" id="UP000308092">
    <property type="component" value="Unassembled WGS sequence"/>
</dbReference>
<reference evidence="1 2" key="1">
    <citation type="submission" date="2019-03" db="EMBL/GenBank/DDBJ databases">
        <title>The genome sequence of a newly discovered highly antifungal drug resistant Aspergillus species, Aspergillus tanneri NIH 1004.</title>
        <authorList>
            <person name="Mounaud S."/>
            <person name="Singh I."/>
            <person name="Joardar V."/>
            <person name="Pakala S."/>
            <person name="Pakala S."/>
            <person name="Venepally P."/>
            <person name="Hoover J."/>
            <person name="Nierman W."/>
            <person name="Chung J."/>
            <person name="Losada L."/>
        </authorList>
    </citation>
    <scope>NUCLEOTIDE SEQUENCE [LARGE SCALE GENOMIC DNA]</scope>
    <source>
        <strain evidence="1 2">NIH1004</strain>
    </source>
</reference>
<accession>A0A4S3JLD6</accession>
<sequence length="60" mass="7019">MRKDRTSSSETPTLRHWIMKMEFFLQFGKQLKVTTFLQRPSTEGSLVIKTNIKVTSTNKD</sequence>
<keyword evidence="2" id="KW-1185">Reference proteome</keyword>
<evidence type="ECO:0000313" key="1">
    <source>
        <dbReference type="EMBL" id="THC96386.1"/>
    </source>
</evidence>
<organism evidence="1 2">
    <name type="scientific">Aspergillus tanneri</name>
    <dbReference type="NCBI Taxonomy" id="1220188"/>
    <lineage>
        <taxon>Eukaryota</taxon>
        <taxon>Fungi</taxon>
        <taxon>Dikarya</taxon>
        <taxon>Ascomycota</taxon>
        <taxon>Pezizomycotina</taxon>
        <taxon>Eurotiomycetes</taxon>
        <taxon>Eurotiomycetidae</taxon>
        <taxon>Eurotiales</taxon>
        <taxon>Aspergillaceae</taxon>
        <taxon>Aspergillus</taxon>
        <taxon>Aspergillus subgen. Circumdati</taxon>
    </lineage>
</organism>
<evidence type="ECO:0000313" key="2">
    <source>
        <dbReference type="Proteomes" id="UP000308092"/>
    </source>
</evidence>
<dbReference type="AlphaFoldDB" id="A0A4S3JLD6"/>
<gene>
    <name evidence="1" type="ORF">EYZ11_004120</name>
</gene>
<dbReference type="EMBL" id="SOSA01000115">
    <property type="protein sequence ID" value="THC96386.1"/>
    <property type="molecule type" value="Genomic_DNA"/>
</dbReference>